<dbReference type="GeneID" id="94192314"/>
<evidence type="ECO:0000256" key="1">
    <source>
        <dbReference type="SAM" id="Phobius"/>
    </source>
</evidence>
<evidence type="ECO:0000313" key="3">
    <source>
        <dbReference type="Proteomes" id="UP001497744"/>
    </source>
</evidence>
<dbReference type="Proteomes" id="UP001497744">
    <property type="component" value="Unassembled WGS sequence"/>
</dbReference>
<accession>A0AAV4LM03</accession>
<feature type="transmembrane region" description="Helical" evidence="1">
    <location>
        <begin position="159"/>
        <end position="177"/>
    </location>
</feature>
<comment type="caution">
    <text evidence="2">The sequence shown here is derived from an EMBL/GenBank/DDBJ whole genome shotgun (WGS) entry which is preliminary data.</text>
</comment>
<dbReference type="RefSeq" id="XP_067712902.1">
    <property type="nucleotide sequence ID" value="XM_067856801.1"/>
</dbReference>
<reference evidence="2 3" key="1">
    <citation type="submission" date="2021-06" db="EMBL/GenBank/DDBJ databases">
        <title>Genome sequence of Babesia caballi.</title>
        <authorList>
            <person name="Yamagishi J."/>
            <person name="Kidaka T."/>
            <person name="Ochi A."/>
        </authorList>
    </citation>
    <scope>NUCLEOTIDE SEQUENCE [LARGE SCALE GENOMIC DNA]</scope>
    <source>
        <strain evidence="2">USDA-D6B2</strain>
    </source>
</reference>
<feature type="transmembrane region" description="Helical" evidence="1">
    <location>
        <begin position="183"/>
        <end position="205"/>
    </location>
</feature>
<dbReference type="AlphaFoldDB" id="A0AAV4LM03"/>
<dbReference type="EMBL" id="BPLF01000001">
    <property type="protein sequence ID" value="GIX60831.1"/>
    <property type="molecule type" value="Genomic_DNA"/>
</dbReference>
<keyword evidence="1 2" id="KW-0812">Transmembrane</keyword>
<evidence type="ECO:0000313" key="2">
    <source>
        <dbReference type="EMBL" id="GIX60831.1"/>
    </source>
</evidence>
<keyword evidence="1" id="KW-1133">Transmembrane helix</keyword>
<proteinExistence type="predicted"/>
<name>A0AAV4LM03_BABCB</name>
<feature type="transmembrane region" description="Helical" evidence="1">
    <location>
        <begin position="240"/>
        <end position="258"/>
    </location>
</feature>
<gene>
    <name evidence="2" type="ORF">BcabD6B2_02660</name>
</gene>
<protein>
    <submittedName>
        <fullName evidence="2">Transmembrane protein, putative</fullName>
    </submittedName>
</protein>
<feature type="transmembrane region" description="Helical" evidence="1">
    <location>
        <begin position="345"/>
        <end position="367"/>
    </location>
</feature>
<feature type="transmembrane region" description="Helical" evidence="1">
    <location>
        <begin position="270"/>
        <end position="292"/>
    </location>
</feature>
<keyword evidence="3" id="KW-1185">Reference proteome</keyword>
<sequence>MNPYDSEEYQDIHASQWNTSSGGHGGGSLGLDAIAGHPSGYYVAEGRSWSNDGTHSTSRSWYYSVDGSDSDSSLVMPHLPISHEDDRIRRSYFNGQVADVMKRSIWWSVVGVLISELTQLYHTIPLSRIVFNASLICGSLFSDFVAETATMRRLLCSTVLYRMIFWLLLLPACYFFFGTYLHSTALLTSTLMFIVALDGITEALANTSDALYKGVDRLSDQYNMVITPEAHGRMNREYQIVSTWSFVLLVAPLAVLAYGVKRLTNKSDLLVFALVMGGAFLLLSAVSLWCYLRGMPESIHSDQFMQRGGLDISYTTACDEMYSKVADIAEGLLVARSPGYLMRHVIFLAVETAFEHVILSFLIPMIAPQPMLLTSPATDGDQPKSTCRFGAQITLISQVPFAESSVVIAAAPVGLQPSRLPKQDLHALDVHGPRHFLILRLLFLPESCALFFREYGNHEPPAVVQDFRLCGHLRAADRPAADLRRDRLRRPVLRRHRDVPPVAHGGVFLHVAYSLPYINR</sequence>
<keyword evidence="1" id="KW-0472">Membrane</keyword>
<organism evidence="2 3">
    <name type="scientific">Babesia caballi</name>
    <dbReference type="NCBI Taxonomy" id="5871"/>
    <lineage>
        <taxon>Eukaryota</taxon>
        <taxon>Sar</taxon>
        <taxon>Alveolata</taxon>
        <taxon>Apicomplexa</taxon>
        <taxon>Aconoidasida</taxon>
        <taxon>Piroplasmida</taxon>
        <taxon>Babesiidae</taxon>
        <taxon>Babesia</taxon>
    </lineage>
</organism>